<comment type="caution">
    <text evidence="4">The sequence shown here is derived from an EMBL/GenBank/DDBJ whole genome shotgun (WGS) entry which is preliminary data.</text>
</comment>
<feature type="transmembrane region" description="Helical" evidence="2">
    <location>
        <begin position="106"/>
        <end position="129"/>
    </location>
</feature>
<keyword evidence="2" id="KW-0472">Membrane</keyword>
<keyword evidence="2" id="KW-0812">Transmembrane</keyword>
<proteinExistence type="predicted"/>
<feature type="compositionally biased region" description="Gly residues" evidence="1">
    <location>
        <begin position="496"/>
        <end position="514"/>
    </location>
</feature>
<dbReference type="AlphaFoldDB" id="A0A8H7BBE8"/>
<feature type="region of interest" description="Disordered" evidence="1">
    <location>
        <begin position="437"/>
        <end position="457"/>
    </location>
</feature>
<dbReference type="EMBL" id="JAAABM010000002">
    <property type="protein sequence ID" value="KAF7680015.1"/>
    <property type="molecule type" value="Genomic_DNA"/>
</dbReference>
<evidence type="ECO:0000256" key="1">
    <source>
        <dbReference type="SAM" id="MobiDB-lite"/>
    </source>
</evidence>
<feature type="domain" description="DUF7703" evidence="3">
    <location>
        <begin position="11"/>
        <end position="250"/>
    </location>
</feature>
<feature type="transmembrane region" description="Helical" evidence="2">
    <location>
        <begin position="72"/>
        <end position="94"/>
    </location>
</feature>
<organism evidence="4 5">
    <name type="scientific">Alternaria burnsii</name>
    <dbReference type="NCBI Taxonomy" id="1187904"/>
    <lineage>
        <taxon>Eukaryota</taxon>
        <taxon>Fungi</taxon>
        <taxon>Dikarya</taxon>
        <taxon>Ascomycota</taxon>
        <taxon>Pezizomycotina</taxon>
        <taxon>Dothideomycetes</taxon>
        <taxon>Pleosporomycetidae</taxon>
        <taxon>Pleosporales</taxon>
        <taxon>Pleosporineae</taxon>
        <taxon>Pleosporaceae</taxon>
        <taxon>Alternaria</taxon>
        <taxon>Alternaria sect. Alternaria</taxon>
    </lineage>
</organism>
<reference evidence="4" key="2">
    <citation type="submission" date="2020-08" db="EMBL/GenBank/DDBJ databases">
        <title>Draft Genome Sequence of Cumin Blight Pathogen Alternaria burnsii.</title>
        <authorList>
            <person name="Feng Z."/>
        </authorList>
    </citation>
    <scope>NUCLEOTIDE SEQUENCE</scope>
    <source>
        <strain evidence="4">CBS107.38</strain>
    </source>
</reference>
<protein>
    <submittedName>
        <fullName evidence="4">Integral membrane protein</fullName>
    </submittedName>
</protein>
<evidence type="ECO:0000313" key="5">
    <source>
        <dbReference type="Proteomes" id="UP000596902"/>
    </source>
</evidence>
<keyword evidence="5" id="KW-1185">Reference proteome</keyword>
<keyword evidence="2" id="KW-1133">Transmembrane helix</keyword>
<feature type="transmembrane region" description="Helical" evidence="2">
    <location>
        <begin position="187"/>
        <end position="208"/>
    </location>
</feature>
<accession>A0A8H7BBE8</accession>
<feature type="region of interest" description="Disordered" evidence="1">
    <location>
        <begin position="469"/>
        <end position="525"/>
    </location>
</feature>
<name>A0A8H7BBE8_9PLEO</name>
<dbReference type="RefSeq" id="XP_038790005.1">
    <property type="nucleotide sequence ID" value="XM_038926713.1"/>
</dbReference>
<dbReference type="PANTHER" id="PTHR37013">
    <property type="entry name" value="INTEGRAL MEMBRANE PROTEIN (AFU_ORTHOLOGUE AFUA_1G05950)-RELATED"/>
    <property type="match status" value="1"/>
</dbReference>
<feature type="transmembrane region" description="Helical" evidence="2">
    <location>
        <begin position="12"/>
        <end position="33"/>
    </location>
</feature>
<evidence type="ECO:0000256" key="2">
    <source>
        <dbReference type="SAM" id="Phobius"/>
    </source>
</evidence>
<dbReference type="InterPro" id="IPR056120">
    <property type="entry name" value="DUF7703"/>
</dbReference>
<dbReference type="PANTHER" id="PTHR37013:SF3">
    <property type="entry name" value="INTEGRAL MEMBRANE PROTEIN (AFU_ORTHOLOGUE AFUA_1G05950)"/>
    <property type="match status" value="1"/>
</dbReference>
<gene>
    <name evidence="4" type="ORF">GT037_001666</name>
</gene>
<evidence type="ECO:0000259" key="3">
    <source>
        <dbReference type="Pfam" id="PF24802"/>
    </source>
</evidence>
<dbReference type="Proteomes" id="UP000596902">
    <property type="component" value="Unassembled WGS sequence"/>
</dbReference>
<dbReference type="Pfam" id="PF24802">
    <property type="entry name" value="DUF7703"/>
    <property type="match status" value="1"/>
</dbReference>
<feature type="transmembrane region" description="Helical" evidence="2">
    <location>
        <begin position="149"/>
        <end position="167"/>
    </location>
</feature>
<reference evidence="4" key="1">
    <citation type="submission" date="2020-01" db="EMBL/GenBank/DDBJ databases">
        <authorList>
            <person name="Feng Z.H.Z."/>
        </authorList>
    </citation>
    <scope>NUCLEOTIDE SEQUENCE</scope>
    <source>
        <strain evidence="4">CBS107.38</strain>
    </source>
</reference>
<sequence length="563" mass="61694">MAVNVVVSKTIAAVFLSIALYNFLELNVYIFTLFKRRSGLYFWSFTISTWGIVFNATGYTLMHLAEIPEKNIYATFILIGWCAMITGQSVVLYSRLHIVMHNRKKLRAVLIMIITNAVWLHIPIIVLVYGANSSNPDPFVKPYAIYEKIQLSVFIAQELIISGLYVFETTKLLRMERTIGNFGTKSLLHHLMFVNFLVILLDFSILGLEFADMFEIQTSWKPLVYSIKLKLEFSILNRLVQLTRNARSGCASSYSNGAIQSQGVALGTMKGTKKGTSHQRSVLATATDHQEQWEVHPQPFTPMGGDFLHIALDVSGDGKLAVPPRNIADPLTQVFNFTLFLTSTVTQKNFTISNLTTSTPPFADILDQESGQTVKHINFEWPECLVGDNNEDEGSTARGDYNISIHQNYRLNGVERYTIFNLPISVTNSIQRFPGASQLTTKPAPGPLSANGGRMPCAMIENPLEDFQTQVNSVNNPPGQPMQDIPLETSARSDGGQVGGNGPDDGSSGRGGNGNNQNGQGEIAGQGGNAALGGAVKMTGESFSILMIGMLGAVVVMCTSVSW</sequence>
<evidence type="ECO:0000313" key="4">
    <source>
        <dbReference type="EMBL" id="KAF7680015.1"/>
    </source>
</evidence>
<dbReference type="GeneID" id="62199891"/>
<feature type="transmembrane region" description="Helical" evidence="2">
    <location>
        <begin position="40"/>
        <end position="60"/>
    </location>
</feature>